<gene>
    <name evidence="3" type="ORF">CCAP1982_LOCUS4957</name>
</gene>
<sequence length="301" mass="35399">MLDSSEMTLFTEKLIEEIKDFPILFDRKMMRSKDSAEKEEAWISLTDRLPSDLKISVDETKKRWRTLKDCYSKYLRSGTTKNRFEARYKSWRWSGHMNFFKSYMLHNDSADGDESLLEKEPQKRKSEQTSSDIKIQPSKKKFKQNNEDEFIDEVYDDQTHTFKKKTLIAEIKGEIDEEVQQEIDDESYQVIASAITDYENPSTEWDELANESESEDIGRNSTTKSIASVEHDNYIDPLVGKNFDGLDMTFLGYAGSIKKLTPRRQSLIKFAVAKMIMREELSQQNEKERNEFTEFIQIKRC</sequence>
<dbReference type="PROSITE" id="PS51029">
    <property type="entry name" value="MADF"/>
    <property type="match status" value="1"/>
</dbReference>
<evidence type="ECO:0000256" key="1">
    <source>
        <dbReference type="SAM" id="MobiDB-lite"/>
    </source>
</evidence>
<evidence type="ECO:0000313" key="4">
    <source>
        <dbReference type="EMBL" id="JAC05706.1"/>
    </source>
</evidence>
<dbReference type="GO" id="GO:0005634">
    <property type="term" value="C:nucleus"/>
    <property type="evidence" value="ECO:0007669"/>
    <property type="project" value="TreeGrafter"/>
</dbReference>
<evidence type="ECO:0000313" key="5">
    <source>
        <dbReference type="Proteomes" id="UP000606786"/>
    </source>
</evidence>
<dbReference type="AlphaFoldDB" id="W8BWK7"/>
<dbReference type="SMART" id="SM00595">
    <property type="entry name" value="MADF"/>
    <property type="match status" value="1"/>
</dbReference>
<reference evidence="4" key="1">
    <citation type="submission" date="2013-07" db="EMBL/GenBank/DDBJ databases">
        <authorList>
            <person name="Geib S."/>
        </authorList>
    </citation>
    <scope>NUCLEOTIDE SEQUENCE</scope>
</reference>
<evidence type="ECO:0000259" key="2">
    <source>
        <dbReference type="PROSITE" id="PS51029"/>
    </source>
</evidence>
<protein>
    <submittedName>
        <fullName evidence="3">(Mediterranean fruit fly) hypothetical protein</fullName>
    </submittedName>
</protein>
<keyword evidence="5" id="KW-1185">Reference proteome</keyword>
<feature type="compositionally biased region" description="Basic and acidic residues" evidence="1">
    <location>
        <begin position="116"/>
        <end position="127"/>
    </location>
</feature>
<dbReference type="KEGG" id="ccat:105664883"/>
<dbReference type="PANTHER" id="PTHR12243">
    <property type="entry name" value="MADF DOMAIN TRANSCRIPTION FACTOR"/>
    <property type="match status" value="1"/>
</dbReference>
<accession>W8BWK7</accession>
<dbReference type="InterPro" id="IPR006578">
    <property type="entry name" value="MADF-dom"/>
</dbReference>
<dbReference type="Pfam" id="PF10545">
    <property type="entry name" value="MADF_DNA_bdg"/>
    <property type="match status" value="1"/>
</dbReference>
<feature type="region of interest" description="Disordered" evidence="1">
    <location>
        <begin position="112"/>
        <end position="142"/>
    </location>
</feature>
<dbReference type="EMBL" id="GAMC01000850">
    <property type="protein sequence ID" value="JAC05706.1"/>
    <property type="molecule type" value="mRNA"/>
</dbReference>
<feature type="domain" description="MADF" evidence="2">
    <location>
        <begin position="13"/>
        <end position="105"/>
    </location>
</feature>
<proteinExistence type="evidence at transcript level"/>
<organism evidence="4">
    <name type="scientific">Ceratitis capitata</name>
    <name type="common">Mediterranean fruit fly</name>
    <name type="synonym">Tephritis capitata</name>
    <dbReference type="NCBI Taxonomy" id="7213"/>
    <lineage>
        <taxon>Eukaryota</taxon>
        <taxon>Metazoa</taxon>
        <taxon>Ecdysozoa</taxon>
        <taxon>Arthropoda</taxon>
        <taxon>Hexapoda</taxon>
        <taxon>Insecta</taxon>
        <taxon>Pterygota</taxon>
        <taxon>Neoptera</taxon>
        <taxon>Endopterygota</taxon>
        <taxon>Diptera</taxon>
        <taxon>Brachycera</taxon>
        <taxon>Muscomorpha</taxon>
        <taxon>Tephritoidea</taxon>
        <taxon>Tephritidae</taxon>
        <taxon>Ceratitis</taxon>
        <taxon>Ceratitis</taxon>
    </lineage>
</organism>
<dbReference type="Proteomes" id="UP000606786">
    <property type="component" value="Unassembled WGS sequence"/>
</dbReference>
<reference evidence="4" key="2">
    <citation type="journal article" date="2014" name="BMC Genomics">
        <title>A genomic perspective to assessing quality of mass-reared SIT flies used in Mediterranean fruit fly (Ceratitis capitata) eradication in California.</title>
        <authorList>
            <person name="Calla B."/>
            <person name="Hall B."/>
            <person name="Hou S."/>
            <person name="Geib S.M."/>
        </authorList>
    </citation>
    <scope>NUCLEOTIDE SEQUENCE</scope>
</reference>
<dbReference type="InterPro" id="IPR039353">
    <property type="entry name" value="TF_Adf1"/>
</dbReference>
<name>W8BWK7_CERCA</name>
<dbReference type="PANTHER" id="PTHR12243:SF67">
    <property type="entry name" value="COREPRESSOR OF PANGOLIN, ISOFORM A-RELATED"/>
    <property type="match status" value="1"/>
</dbReference>
<dbReference type="OrthoDB" id="6081971at2759"/>
<reference evidence="3" key="3">
    <citation type="submission" date="2020-11" db="EMBL/GenBank/DDBJ databases">
        <authorList>
            <person name="Whitehead M."/>
        </authorList>
    </citation>
    <scope>NUCLEOTIDE SEQUENCE</scope>
    <source>
        <strain evidence="3">EGII</strain>
    </source>
</reference>
<dbReference type="EMBL" id="CAJHJT010000001">
    <property type="protein sequence ID" value="CAD6996274.1"/>
    <property type="molecule type" value="Genomic_DNA"/>
</dbReference>
<dbReference type="GO" id="GO:0006357">
    <property type="term" value="P:regulation of transcription by RNA polymerase II"/>
    <property type="evidence" value="ECO:0007669"/>
    <property type="project" value="TreeGrafter"/>
</dbReference>
<dbReference type="GO" id="GO:0005667">
    <property type="term" value="C:transcription regulator complex"/>
    <property type="evidence" value="ECO:0007669"/>
    <property type="project" value="TreeGrafter"/>
</dbReference>
<evidence type="ECO:0000313" key="3">
    <source>
        <dbReference type="EMBL" id="CAD6996274.1"/>
    </source>
</evidence>